<evidence type="ECO:0000313" key="3">
    <source>
        <dbReference type="Proteomes" id="UP000003045"/>
    </source>
</evidence>
<keyword evidence="3" id="KW-1185">Reference proteome</keyword>
<dbReference type="AlphaFoldDB" id="E0QT26"/>
<organism evidence="2 3">
    <name type="scientific">Mobiluncus mulieris ATCC 35239</name>
    <dbReference type="NCBI Taxonomy" id="871571"/>
    <lineage>
        <taxon>Bacteria</taxon>
        <taxon>Bacillati</taxon>
        <taxon>Actinomycetota</taxon>
        <taxon>Actinomycetes</taxon>
        <taxon>Actinomycetales</taxon>
        <taxon>Actinomycetaceae</taxon>
        <taxon>Mobiluncus</taxon>
    </lineage>
</organism>
<dbReference type="EMBL" id="AEET01000044">
    <property type="protein sequence ID" value="EFM45269.1"/>
    <property type="molecule type" value="Genomic_DNA"/>
</dbReference>
<feature type="non-terminal residue" evidence="2">
    <location>
        <position position="1"/>
    </location>
</feature>
<accession>E0QT26</accession>
<proteinExistence type="predicted"/>
<protein>
    <submittedName>
        <fullName evidence="2">Uncharacterized protein</fullName>
    </submittedName>
</protein>
<name>E0QT26_9ACTO</name>
<evidence type="ECO:0000313" key="2">
    <source>
        <dbReference type="EMBL" id="EFM45269.1"/>
    </source>
</evidence>
<gene>
    <name evidence="2" type="ORF">HMPREF0580_1958</name>
</gene>
<reference evidence="2" key="1">
    <citation type="submission" date="2010-08" db="EMBL/GenBank/DDBJ databases">
        <authorList>
            <person name="Muzny D."/>
            <person name="Qin X."/>
            <person name="Deng J."/>
            <person name="Jiang H."/>
            <person name="Liu Y."/>
            <person name="Qu J."/>
            <person name="Song X.-Z."/>
            <person name="Zhang L."/>
            <person name="Thornton R."/>
            <person name="Coyle M."/>
            <person name="Francisco L."/>
            <person name="Jackson L."/>
            <person name="Javaid M."/>
            <person name="Korchina V."/>
            <person name="Kovar C."/>
            <person name="Mata R."/>
            <person name="Mathew T."/>
            <person name="Ngo R."/>
            <person name="Nguyen L."/>
            <person name="Nguyen N."/>
            <person name="Okwuonu G."/>
            <person name="Ongeri F."/>
            <person name="Pham C."/>
            <person name="Simmons D."/>
            <person name="Wilczek-Boney K."/>
            <person name="Hale W."/>
            <person name="Jakkamsetti A."/>
            <person name="Pham P."/>
            <person name="Ruth R."/>
            <person name="San Lucas F."/>
            <person name="Warren J."/>
            <person name="Zhang J."/>
            <person name="Zhao Z."/>
            <person name="Zhou C."/>
            <person name="Zhu D."/>
            <person name="Lee S."/>
            <person name="Bess C."/>
            <person name="Blankenburg K."/>
            <person name="Forbes L."/>
            <person name="Fu Q."/>
            <person name="Gubbala S."/>
            <person name="Hirani K."/>
            <person name="Jayaseelan J.C."/>
            <person name="Lara F."/>
            <person name="Munidasa M."/>
            <person name="Palculict T."/>
            <person name="Patil S."/>
            <person name="Pu L.-L."/>
            <person name="Saada N."/>
            <person name="Tang L."/>
            <person name="Weissenberger G."/>
            <person name="Zhu Y."/>
            <person name="Hemphill L."/>
            <person name="Shang Y."/>
            <person name="Youmans B."/>
            <person name="Ayvaz T."/>
            <person name="Ross M."/>
            <person name="Santibanez J."/>
            <person name="Aqrawi P."/>
            <person name="Gross S."/>
            <person name="Joshi V."/>
            <person name="Fowler G."/>
            <person name="Nazareth L."/>
            <person name="Reid J."/>
            <person name="Worley K."/>
            <person name="Petrosino J."/>
            <person name="Highlander S."/>
            <person name="Gibbs R."/>
        </authorList>
    </citation>
    <scope>NUCLEOTIDE SEQUENCE [LARGE SCALE GENOMIC DNA]</scope>
    <source>
        <strain evidence="2">ATCC 35239</strain>
    </source>
</reference>
<feature type="compositionally biased region" description="Polar residues" evidence="1">
    <location>
        <begin position="18"/>
        <end position="28"/>
    </location>
</feature>
<dbReference type="HOGENOM" id="CLU_3193098_0_0_11"/>
<sequence length="45" mass="5023">ETAKTQPPRLNTPPVNTPWATPSPILNTDSRKDRAGCFRMGTWLV</sequence>
<comment type="caution">
    <text evidence="2">The sequence shown here is derived from an EMBL/GenBank/DDBJ whole genome shotgun (WGS) entry which is preliminary data.</text>
</comment>
<dbReference type="Proteomes" id="UP000003045">
    <property type="component" value="Unassembled WGS sequence"/>
</dbReference>
<feature type="region of interest" description="Disordered" evidence="1">
    <location>
        <begin position="1"/>
        <end position="31"/>
    </location>
</feature>
<evidence type="ECO:0000256" key="1">
    <source>
        <dbReference type="SAM" id="MobiDB-lite"/>
    </source>
</evidence>